<proteinExistence type="predicted"/>
<name>A0ABN5A094_9FIRM</name>
<dbReference type="EMBL" id="CP021422">
    <property type="protein sequence ID" value="ASB40189.1"/>
    <property type="molecule type" value="Genomic_DNA"/>
</dbReference>
<dbReference type="Proteomes" id="UP000196710">
    <property type="component" value="Chromosome"/>
</dbReference>
<keyword evidence="2" id="KW-1185">Reference proteome</keyword>
<evidence type="ECO:0000313" key="2">
    <source>
        <dbReference type="Proteomes" id="UP000196710"/>
    </source>
</evidence>
<organism evidence="1 2">
    <name type="scientific">Acutalibacter muris</name>
    <dbReference type="NCBI Taxonomy" id="1796620"/>
    <lineage>
        <taxon>Bacteria</taxon>
        <taxon>Bacillati</taxon>
        <taxon>Bacillota</taxon>
        <taxon>Clostridia</taxon>
        <taxon>Eubacteriales</taxon>
        <taxon>Acutalibacteraceae</taxon>
        <taxon>Acutalibacter</taxon>
    </lineage>
</organism>
<evidence type="ECO:0000313" key="1">
    <source>
        <dbReference type="EMBL" id="ASB40189.1"/>
    </source>
</evidence>
<protein>
    <submittedName>
        <fullName evidence="1">Uncharacterized protein</fullName>
    </submittedName>
</protein>
<sequence length="97" mass="9931">MYWPLSPLVYNQFSEYGNLLFSSCVPGCVTGCGPGCVPGGVPGGGPGYVPGCGPGCVPGGVPGGGPGCVKLLITDLALKPFPLCFYCRNTPWVRVLH</sequence>
<accession>A0ABN5A094</accession>
<reference evidence="2" key="1">
    <citation type="submission" date="2017-05" db="EMBL/GenBank/DDBJ databases">
        <title>Improved OligoMM genomes.</title>
        <authorList>
            <person name="Garzetti D."/>
        </authorList>
    </citation>
    <scope>NUCLEOTIDE SEQUENCE [LARGE SCALE GENOMIC DNA]</scope>
    <source>
        <strain evidence="2">KB18</strain>
    </source>
</reference>
<gene>
    <name evidence="1" type="ORF">ADH66_05655</name>
</gene>